<protein>
    <recommendedName>
        <fullName evidence="3">Big-1 domain-containing protein</fullName>
    </recommendedName>
</protein>
<accession>A0A8H2JZN4</accession>
<dbReference type="PROSITE" id="PS51257">
    <property type="entry name" value="PROKAR_LIPOPROTEIN"/>
    <property type="match status" value="1"/>
</dbReference>
<dbReference type="InterPro" id="IPR013783">
    <property type="entry name" value="Ig-like_fold"/>
</dbReference>
<comment type="similarity">
    <text evidence="1">Belongs to the intimin/invasin family.</text>
</comment>
<feature type="chain" id="PRO_5034015914" description="Big-1 domain-containing protein" evidence="2">
    <location>
        <begin position="26"/>
        <end position="666"/>
    </location>
</feature>
<name>A0A8H2JZN4_ACIRA</name>
<dbReference type="AlphaFoldDB" id="A0A8H2JZN4"/>
<sequence length="666" mass="69908">MSNYLIKLKKLGVNITLLTSSIVLVACGGGGSDGYFNQDGGSGNGSGSTDGGTTAEVRISNIELYDTNNLLTRTVTVQGATAKVKVTNASGQAISSALVTFSGSGVTFGTTNNAVLTNAEGEASISLKPSNTTDTGSHQISATVIYNGISSTSSPYYFTLQASNITLANMTAESTLLESGASTNITLKTQDAVTGINQNDVTVNFSATCGKFEPSSMVSSNQGDITTTYTAVNANGNLCEGLQTITATGSNTAISNSIQVNIANIQANSIVYSSDPVNLGIQRSGSASSGQIEYTIYSNGKPATNQDVRIELMRGPEDISFITPGNRLTKIVKSNSSGKVIINLYPGNKPGPVEIKASLALNSNIFALSKNVTISTGRVTQDGLSLSVDKNSLQNDVDGDSATIVARMVDRVGNPVPDGTSISFVAEGGSIMPNCSTVGGACTVKLITQNPRPADNRVTVLAYVEGDKTYEDLDGDNLYTAGIDKLSSNIGDFFRDDNEDNIYNSNLGEFLYKRGASGTACTDSKFVQPNIPSTCDNNLDAVIRQQLLFAFATDTPTISDISLSNTQFSFKLFGNSARSVPMPTGTTVAVKVEDNTKNNELSCSAELRAGGATVPNVFDLKTPSAFRNNEQVNYEYRLKECAAGDTIILGITAPNGKIKSVEYTIR</sequence>
<keyword evidence="2" id="KW-0732">Signal</keyword>
<proteinExistence type="inferred from homology"/>
<feature type="domain" description="Big-1" evidence="3">
    <location>
        <begin position="61"/>
        <end position="159"/>
    </location>
</feature>
<evidence type="ECO:0000313" key="5">
    <source>
        <dbReference type="Proteomes" id="UP000314285"/>
    </source>
</evidence>
<organism evidence="4 5">
    <name type="scientific">Acinetobacter radioresistens</name>
    <dbReference type="NCBI Taxonomy" id="40216"/>
    <lineage>
        <taxon>Bacteria</taxon>
        <taxon>Pseudomonadati</taxon>
        <taxon>Pseudomonadota</taxon>
        <taxon>Gammaproteobacteria</taxon>
        <taxon>Moraxellales</taxon>
        <taxon>Moraxellaceae</taxon>
        <taxon>Acinetobacter</taxon>
    </lineage>
</organism>
<dbReference type="Gene3D" id="2.60.40.10">
    <property type="entry name" value="Immunoglobulins"/>
    <property type="match status" value="2"/>
</dbReference>
<evidence type="ECO:0000259" key="3">
    <source>
        <dbReference type="PROSITE" id="PS51127"/>
    </source>
</evidence>
<gene>
    <name evidence="4" type="ORF">FHY67_13340</name>
</gene>
<dbReference type="InterPro" id="IPR003344">
    <property type="entry name" value="Big_1_dom"/>
</dbReference>
<evidence type="ECO:0000256" key="2">
    <source>
        <dbReference type="SAM" id="SignalP"/>
    </source>
</evidence>
<evidence type="ECO:0000313" key="4">
    <source>
        <dbReference type="EMBL" id="TNX86263.1"/>
    </source>
</evidence>
<dbReference type="PROSITE" id="PS51127">
    <property type="entry name" value="BIG1"/>
    <property type="match status" value="1"/>
</dbReference>
<feature type="signal peptide" evidence="2">
    <location>
        <begin position="1"/>
        <end position="25"/>
    </location>
</feature>
<dbReference type="InterPro" id="IPR008964">
    <property type="entry name" value="Invasin/intimin_cell_adhesion"/>
</dbReference>
<dbReference type="SUPFAM" id="SSF49373">
    <property type="entry name" value="Invasin/intimin cell-adhesion fragments"/>
    <property type="match status" value="1"/>
</dbReference>
<dbReference type="EMBL" id="VFBM01000014">
    <property type="protein sequence ID" value="TNX86263.1"/>
    <property type="molecule type" value="Genomic_DNA"/>
</dbReference>
<comment type="caution">
    <text evidence="4">The sequence shown here is derived from an EMBL/GenBank/DDBJ whole genome shotgun (WGS) entry which is preliminary data.</text>
</comment>
<dbReference type="RefSeq" id="WP_005021314.1">
    <property type="nucleotide sequence ID" value="NZ_CP027365.1"/>
</dbReference>
<evidence type="ECO:0000256" key="1">
    <source>
        <dbReference type="ARBA" id="ARBA00010116"/>
    </source>
</evidence>
<reference evidence="4 5" key="1">
    <citation type="submission" date="2019-06" db="EMBL/GenBank/DDBJ databases">
        <title>Genome of Acinetobacter radioresistens APH1, a phenol degrading strain.</title>
        <authorList>
            <person name="Liu Y."/>
        </authorList>
    </citation>
    <scope>NUCLEOTIDE SEQUENCE [LARGE SCALE GENOMIC DNA]</scope>
    <source>
        <strain evidence="4 5">APH1</strain>
    </source>
</reference>
<dbReference type="Proteomes" id="UP000314285">
    <property type="component" value="Unassembled WGS sequence"/>
</dbReference>